<reference evidence="1 2" key="1">
    <citation type="journal article" date="2014" name="Am. J. Bot.">
        <title>Genome assembly and annotation for red clover (Trifolium pratense; Fabaceae).</title>
        <authorList>
            <person name="Istvanek J."/>
            <person name="Jaros M."/>
            <person name="Krenek A."/>
            <person name="Repkova J."/>
        </authorList>
    </citation>
    <scope>NUCLEOTIDE SEQUENCE [LARGE SCALE GENOMIC DNA]</scope>
    <source>
        <strain evidence="2">cv. Tatra</strain>
        <tissue evidence="1">Young leaves</tissue>
    </source>
</reference>
<accession>A0A2K3LDD2</accession>
<comment type="caution">
    <text evidence="1">The sequence shown here is derived from an EMBL/GenBank/DDBJ whole genome shotgun (WGS) entry which is preliminary data.</text>
</comment>
<name>A0A2K3LDD2_TRIPR</name>
<dbReference type="Proteomes" id="UP000236291">
    <property type="component" value="Unassembled WGS sequence"/>
</dbReference>
<evidence type="ECO:0000313" key="1">
    <source>
        <dbReference type="EMBL" id="PNX76532.1"/>
    </source>
</evidence>
<evidence type="ECO:0000313" key="2">
    <source>
        <dbReference type="Proteomes" id="UP000236291"/>
    </source>
</evidence>
<protein>
    <submittedName>
        <fullName evidence="1">NB-ARC domain disease resistance protein</fullName>
    </submittedName>
</protein>
<feature type="non-terminal residue" evidence="1">
    <location>
        <position position="1"/>
    </location>
</feature>
<dbReference type="EMBL" id="ASHM01030829">
    <property type="protein sequence ID" value="PNX76532.1"/>
    <property type="molecule type" value="Genomic_DNA"/>
</dbReference>
<sequence>VHIEALCCKAEADEYQALTPTPRQLMEVIEGKKLVSLTTSVKVLLDKLRSTKFHNNSRRMKLNESLVENLKKKLANILIALNDDADIVNDTLRYALFEVENLIDEINTEALRRKVKADEYQIVNSTSQQLNIGSIGGISGNTLSATRTSSDCLSELISHNCFAAECLMQ</sequence>
<reference evidence="1 2" key="2">
    <citation type="journal article" date="2017" name="Front. Plant Sci.">
        <title>Gene Classification and Mining of Molecular Markers Useful in Red Clover (Trifolium pratense) Breeding.</title>
        <authorList>
            <person name="Istvanek J."/>
            <person name="Dluhosova J."/>
            <person name="Dluhos P."/>
            <person name="Patkova L."/>
            <person name="Nedelnik J."/>
            <person name="Repkova J."/>
        </authorList>
    </citation>
    <scope>NUCLEOTIDE SEQUENCE [LARGE SCALE GENOMIC DNA]</scope>
    <source>
        <strain evidence="2">cv. Tatra</strain>
        <tissue evidence="1">Young leaves</tissue>
    </source>
</reference>
<gene>
    <name evidence="1" type="ORF">L195_g032483</name>
</gene>
<dbReference type="AlphaFoldDB" id="A0A2K3LDD2"/>
<proteinExistence type="predicted"/>
<organism evidence="1 2">
    <name type="scientific">Trifolium pratense</name>
    <name type="common">Red clover</name>
    <dbReference type="NCBI Taxonomy" id="57577"/>
    <lineage>
        <taxon>Eukaryota</taxon>
        <taxon>Viridiplantae</taxon>
        <taxon>Streptophyta</taxon>
        <taxon>Embryophyta</taxon>
        <taxon>Tracheophyta</taxon>
        <taxon>Spermatophyta</taxon>
        <taxon>Magnoliopsida</taxon>
        <taxon>eudicotyledons</taxon>
        <taxon>Gunneridae</taxon>
        <taxon>Pentapetalae</taxon>
        <taxon>rosids</taxon>
        <taxon>fabids</taxon>
        <taxon>Fabales</taxon>
        <taxon>Fabaceae</taxon>
        <taxon>Papilionoideae</taxon>
        <taxon>50 kb inversion clade</taxon>
        <taxon>NPAAA clade</taxon>
        <taxon>Hologalegina</taxon>
        <taxon>IRL clade</taxon>
        <taxon>Trifolieae</taxon>
        <taxon>Trifolium</taxon>
    </lineage>
</organism>